<evidence type="ECO:0000256" key="5">
    <source>
        <dbReference type="ARBA" id="ARBA00023163"/>
    </source>
</evidence>
<keyword evidence="2 6" id="KW-0805">Transcription regulation</keyword>
<organism evidence="10 11">
    <name type="scientific">Methylobacterium variabile</name>
    <dbReference type="NCBI Taxonomy" id="298794"/>
    <lineage>
        <taxon>Bacteria</taxon>
        <taxon>Pseudomonadati</taxon>
        <taxon>Pseudomonadota</taxon>
        <taxon>Alphaproteobacteria</taxon>
        <taxon>Hyphomicrobiales</taxon>
        <taxon>Methylobacteriaceae</taxon>
        <taxon>Methylobacterium</taxon>
    </lineage>
</organism>
<accession>A0A0J6S6C4</accession>
<name>A0A0J6S6C4_9HYPH</name>
<feature type="compositionally biased region" description="Basic and acidic residues" evidence="7">
    <location>
        <begin position="79"/>
        <end position="91"/>
    </location>
</feature>
<dbReference type="Pfam" id="PF08281">
    <property type="entry name" value="Sigma70_r4_2"/>
    <property type="match status" value="1"/>
</dbReference>
<dbReference type="GO" id="GO:0003677">
    <property type="term" value="F:DNA binding"/>
    <property type="evidence" value="ECO:0007669"/>
    <property type="project" value="UniProtKB-KW"/>
</dbReference>
<keyword evidence="3 6" id="KW-0731">Sigma factor</keyword>
<dbReference type="InterPro" id="IPR013325">
    <property type="entry name" value="RNA_pol_sigma_r2"/>
</dbReference>
<evidence type="ECO:0000256" key="6">
    <source>
        <dbReference type="RuleBase" id="RU000716"/>
    </source>
</evidence>
<gene>
    <name evidence="10" type="ORF">VQ02_30300</name>
</gene>
<dbReference type="InterPro" id="IPR036388">
    <property type="entry name" value="WH-like_DNA-bd_sf"/>
</dbReference>
<dbReference type="GO" id="GO:0016987">
    <property type="term" value="F:sigma factor activity"/>
    <property type="evidence" value="ECO:0007669"/>
    <property type="project" value="UniProtKB-KW"/>
</dbReference>
<dbReference type="OrthoDB" id="9803470at2"/>
<evidence type="ECO:0000313" key="10">
    <source>
        <dbReference type="EMBL" id="KMO29239.1"/>
    </source>
</evidence>
<dbReference type="SUPFAM" id="SSF88946">
    <property type="entry name" value="Sigma2 domain of RNA polymerase sigma factors"/>
    <property type="match status" value="1"/>
</dbReference>
<dbReference type="Gene3D" id="1.10.1740.10">
    <property type="match status" value="1"/>
</dbReference>
<dbReference type="Proteomes" id="UP000035955">
    <property type="component" value="Unassembled WGS sequence"/>
</dbReference>
<dbReference type="AlphaFoldDB" id="A0A0J6S6C4"/>
<dbReference type="PROSITE" id="PS01063">
    <property type="entry name" value="SIGMA70_ECF"/>
    <property type="match status" value="1"/>
</dbReference>
<evidence type="ECO:0000256" key="3">
    <source>
        <dbReference type="ARBA" id="ARBA00023082"/>
    </source>
</evidence>
<dbReference type="CDD" id="cd06171">
    <property type="entry name" value="Sigma70_r4"/>
    <property type="match status" value="1"/>
</dbReference>
<dbReference type="InterPro" id="IPR007627">
    <property type="entry name" value="RNA_pol_sigma70_r2"/>
</dbReference>
<dbReference type="PANTHER" id="PTHR43133">
    <property type="entry name" value="RNA POLYMERASE ECF-TYPE SIGMA FACTO"/>
    <property type="match status" value="1"/>
</dbReference>
<proteinExistence type="inferred from homology"/>
<dbReference type="PATRIC" id="fig|298794.3.peg.4215"/>
<sequence length="176" mass="19920">MPHLDAAYNLARFLTRDADAADDVVQEAFLRAFRAFGTYRGGDARAWLLAIVRNCARNWASARVRDRARHAPLECGVPPDERPAPGSHEQEIWDPDQPTPEASLVRDSEAAFIRRLIEALPEEFREVLILREFDDLSYKQIAAVTAAPIGTVMSRLARARHMLATAWRRRCGEDRP</sequence>
<keyword evidence="5 6" id="KW-0804">Transcription</keyword>
<dbReference type="SUPFAM" id="SSF88659">
    <property type="entry name" value="Sigma3 and sigma4 domains of RNA polymerase sigma factors"/>
    <property type="match status" value="1"/>
</dbReference>
<dbReference type="PANTHER" id="PTHR43133:SF25">
    <property type="entry name" value="RNA POLYMERASE SIGMA FACTOR RFAY-RELATED"/>
    <property type="match status" value="1"/>
</dbReference>
<dbReference type="InterPro" id="IPR014284">
    <property type="entry name" value="RNA_pol_sigma-70_dom"/>
</dbReference>
<protein>
    <recommendedName>
        <fullName evidence="6">RNA polymerase sigma factor</fullName>
    </recommendedName>
</protein>
<evidence type="ECO:0000259" key="8">
    <source>
        <dbReference type="Pfam" id="PF04542"/>
    </source>
</evidence>
<dbReference type="InterPro" id="IPR039425">
    <property type="entry name" value="RNA_pol_sigma-70-like"/>
</dbReference>
<evidence type="ECO:0000256" key="2">
    <source>
        <dbReference type="ARBA" id="ARBA00023015"/>
    </source>
</evidence>
<dbReference type="InterPro" id="IPR000838">
    <property type="entry name" value="RNA_pol_sigma70_ECF_CS"/>
</dbReference>
<feature type="region of interest" description="Disordered" evidence="7">
    <location>
        <begin position="74"/>
        <end position="100"/>
    </location>
</feature>
<dbReference type="GO" id="GO:0006352">
    <property type="term" value="P:DNA-templated transcription initiation"/>
    <property type="evidence" value="ECO:0007669"/>
    <property type="project" value="InterPro"/>
</dbReference>
<dbReference type="EMBL" id="LABY01000263">
    <property type="protein sequence ID" value="KMO29239.1"/>
    <property type="molecule type" value="Genomic_DNA"/>
</dbReference>
<evidence type="ECO:0000259" key="9">
    <source>
        <dbReference type="Pfam" id="PF08281"/>
    </source>
</evidence>
<evidence type="ECO:0000256" key="7">
    <source>
        <dbReference type="SAM" id="MobiDB-lite"/>
    </source>
</evidence>
<feature type="domain" description="RNA polymerase sigma factor 70 region 4 type 2" evidence="9">
    <location>
        <begin position="113"/>
        <end position="160"/>
    </location>
</feature>
<evidence type="ECO:0000256" key="1">
    <source>
        <dbReference type="ARBA" id="ARBA00010641"/>
    </source>
</evidence>
<dbReference type="Gene3D" id="1.10.10.10">
    <property type="entry name" value="Winged helix-like DNA-binding domain superfamily/Winged helix DNA-binding domain"/>
    <property type="match status" value="1"/>
</dbReference>
<dbReference type="Pfam" id="PF04542">
    <property type="entry name" value="Sigma70_r2"/>
    <property type="match status" value="1"/>
</dbReference>
<dbReference type="InterPro" id="IPR013249">
    <property type="entry name" value="RNA_pol_sigma70_r4_t2"/>
</dbReference>
<dbReference type="InterPro" id="IPR013324">
    <property type="entry name" value="RNA_pol_sigma_r3/r4-like"/>
</dbReference>
<feature type="domain" description="RNA polymerase sigma-70 region 2" evidence="8">
    <location>
        <begin position="3"/>
        <end position="62"/>
    </location>
</feature>
<dbReference type="NCBIfam" id="TIGR02937">
    <property type="entry name" value="sigma70-ECF"/>
    <property type="match status" value="1"/>
</dbReference>
<evidence type="ECO:0000313" key="11">
    <source>
        <dbReference type="Proteomes" id="UP000035955"/>
    </source>
</evidence>
<keyword evidence="4 6" id="KW-0238">DNA-binding</keyword>
<evidence type="ECO:0000256" key="4">
    <source>
        <dbReference type="ARBA" id="ARBA00023125"/>
    </source>
</evidence>
<reference evidence="10 11" key="1">
    <citation type="submission" date="2015-03" db="EMBL/GenBank/DDBJ databases">
        <title>Genome sequencing of Methylobacterium variabile DSM 16961.</title>
        <authorList>
            <person name="Chaudhry V."/>
            <person name="Patil P.B."/>
        </authorList>
    </citation>
    <scope>NUCLEOTIDE SEQUENCE [LARGE SCALE GENOMIC DNA]</scope>
    <source>
        <strain evidence="10 11">DSM 16961</strain>
    </source>
</reference>
<comment type="similarity">
    <text evidence="1 6">Belongs to the sigma-70 factor family. ECF subfamily.</text>
</comment>
<comment type="caution">
    <text evidence="10">The sequence shown here is derived from an EMBL/GenBank/DDBJ whole genome shotgun (WGS) entry which is preliminary data.</text>
</comment>
<keyword evidence="11" id="KW-1185">Reference proteome</keyword>